<gene>
    <name evidence="1" type="ORF">METZ01_LOCUS515858</name>
</gene>
<dbReference type="AlphaFoldDB" id="A0A383F2C4"/>
<feature type="non-terminal residue" evidence="1">
    <location>
        <position position="66"/>
    </location>
</feature>
<dbReference type="EMBL" id="UINC01230748">
    <property type="protein sequence ID" value="SVE63004.1"/>
    <property type="molecule type" value="Genomic_DNA"/>
</dbReference>
<proteinExistence type="predicted"/>
<evidence type="ECO:0000313" key="1">
    <source>
        <dbReference type="EMBL" id="SVE63004.1"/>
    </source>
</evidence>
<reference evidence="1" key="1">
    <citation type="submission" date="2018-05" db="EMBL/GenBank/DDBJ databases">
        <authorList>
            <person name="Lanie J.A."/>
            <person name="Ng W.-L."/>
            <person name="Kazmierczak K.M."/>
            <person name="Andrzejewski T.M."/>
            <person name="Davidsen T.M."/>
            <person name="Wayne K.J."/>
            <person name="Tettelin H."/>
            <person name="Glass J.I."/>
            <person name="Rusch D."/>
            <person name="Podicherti R."/>
            <person name="Tsui H.-C.T."/>
            <person name="Winkler M.E."/>
        </authorList>
    </citation>
    <scope>NUCLEOTIDE SEQUENCE</scope>
</reference>
<sequence>VKILKLAQLREWLHSDLQRMRMWATYQLIENHDNEAREFVEILIDSDEEEIREAGIYLIGKHKLED</sequence>
<name>A0A383F2C4_9ZZZZ</name>
<accession>A0A383F2C4</accession>
<organism evidence="1">
    <name type="scientific">marine metagenome</name>
    <dbReference type="NCBI Taxonomy" id="408172"/>
    <lineage>
        <taxon>unclassified sequences</taxon>
        <taxon>metagenomes</taxon>
        <taxon>ecological metagenomes</taxon>
    </lineage>
</organism>
<protein>
    <recommendedName>
        <fullName evidence="2">HEAT repeat domain-containing protein</fullName>
    </recommendedName>
</protein>
<feature type="non-terminal residue" evidence="1">
    <location>
        <position position="1"/>
    </location>
</feature>
<evidence type="ECO:0008006" key="2">
    <source>
        <dbReference type="Google" id="ProtNLM"/>
    </source>
</evidence>